<protein>
    <submittedName>
        <fullName evidence="8">MFS family permease</fullName>
    </submittedName>
</protein>
<reference evidence="8 9" key="1">
    <citation type="submission" date="2020-08" db="EMBL/GenBank/DDBJ databases">
        <title>Genomic Encyclopedia of Type Strains, Phase IV (KMG-IV): sequencing the most valuable type-strain genomes for metagenomic binning, comparative biology and taxonomic classification.</title>
        <authorList>
            <person name="Goeker M."/>
        </authorList>
    </citation>
    <scope>NUCLEOTIDE SEQUENCE [LARGE SCALE GENOMIC DNA]</scope>
    <source>
        <strain evidence="8 9">DSM 21319</strain>
    </source>
</reference>
<evidence type="ECO:0000256" key="6">
    <source>
        <dbReference type="SAM" id="MobiDB-lite"/>
    </source>
</evidence>
<gene>
    <name evidence="8" type="ORF">HNQ66_002691</name>
</gene>
<feature type="transmembrane region" description="Helical" evidence="7">
    <location>
        <begin position="292"/>
        <end position="312"/>
    </location>
</feature>
<evidence type="ECO:0000256" key="2">
    <source>
        <dbReference type="ARBA" id="ARBA00022448"/>
    </source>
</evidence>
<keyword evidence="4 7" id="KW-1133">Transmembrane helix</keyword>
<dbReference type="Gene3D" id="1.20.1250.20">
    <property type="entry name" value="MFS general substrate transporter like domains"/>
    <property type="match status" value="1"/>
</dbReference>
<keyword evidence="5 7" id="KW-0472">Membrane</keyword>
<feature type="transmembrane region" description="Helical" evidence="7">
    <location>
        <begin position="516"/>
        <end position="538"/>
    </location>
</feature>
<dbReference type="SUPFAM" id="SSF103473">
    <property type="entry name" value="MFS general substrate transporter"/>
    <property type="match status" value="1"/>
</dbReference>
<feature type="region of interest" description="Disordered" evidence="6">
    <location>
        <begin position="1"/>
        <end position="28"/>
    </location>
</feature>
<accession>A0A7W7YW81</accession>
<feature type="transmembrane region" description="Helical" evidence="7">
    <location>
        <begin position="76"/>
        <end position="94"/>
    </location>
</feature>
<keyword evidence="2" id="KW-0813">Transport</keyword>
<dbReference type="InterPro" id="IPR036259">
    <property type="entry name" value="MFS_trans_sf"/>
</dbReference>
<dbReference type="PANTHER" id="PTHR42718:SF9">
    <property type="entry name" value="MAJOR FACILITATOR SUPERFAMILY MULTIDRUG TRANSPORTER MFSC"/>
    <property type="match status" value="1"/>
</dbReference>
<dbReference type="GO" id="GO:0022857">
    <property type="term" value="F:transmembrane transporter activity"/>
    <property type="evidence" value="ECO:0007669"/>
    <property type="project" value="InterPro"/>
</dbReference>
<evidence type="ECO:0000313" key="9">
    <source>
        <dbReference type="Proteomes" id="UP000535406"/>
    </source>
</evidence>
<name>A0A7W7YW81_9HYPH</name>
<evidence type="ECO:0000256" key="3">
    <source>
        <dbReference type="ARBA" id="ARBA00022692"/>
    </source>
</evidence>
<dbReference type="Proteomes" id="UP000535406">
    <property type="component" value="Unassembled WGS sequence"/>
</dbReference>
<proteinExistence type="predicted"/>
<feature type="transmembrane region" description="Helical" evidence="7">
    <location>
        <begin position="390"/>
        <end position="416"/>
    </location>
</feature>
<dbReference type="EMBL" id="JACHIK010000008">
    <property type="protein sequence ID" value="MBB5043287.1"/>
    <property type="molecule type" value="Genomic_DNA"/>
</dbReference>
<evidence type="ECO:0000256" key="7">
    <source>
        <dbReference type="SAM" id="Phobius"/>
    </source>
</evidence>
<dbReference type="AlphaFoldDB" id="A0A7W7YW81"/>
<comment type="caution">
    <text evidence="8">The sequence shown here is derived from an EMBL/GenBank/DDBJ whole genome shotgun (WGS) entry which is preliminary data.</text>
</comment>
<dbReference type="Pfam" id="PF07690">
    <property type="entry name" value="MFS_1"/>
    <property type="match status" value="1"/>
</dbReference>
<feature type="transmembrane region" description="Helical" evidence="7">
    <location>
        <begin position="260"/>
        <end position="280"/>
    </location>
</feature>
<evidence type="ECO:0000256" key="4">
    <source>
        <dbReference type="ARBA" id="ARBA00022989"/>
    </source>
</evidence>
<keyword evidence="3 7" id="KW-0812">Transmembrane</keyword>
<keyword evidence="9" id="KW-1185">Reference proteome</keyword>
<dbReference type="RefSeq" id="WP_184144659.1">
    <property type="nucleotide sequence ID" value="NZ_JACHIK010000008.1"/>
</dbReference>
<evidence type="ECO:0000313" key="8">
    <source>
        <dbReference type="EMBL" id="MBB5043287.1"/>
    </source>
</evidence>
<sequence>MSTVPATDASGPEDEPARSAGQGTVPPAPAPIAPSRAAACIAASTLLAMTQGFGMNLVAANIPQMQGPLGATSTEAVWLMAAYMAPNASLSIALIKIRNQYGLRHFAELGIAVFLVVAVLHIFITDLRSALVLRFFAGIAAAPLSSLGFLYMLEAFTPARKLTIGISLALTNIGLAPPLTRLISPLLIDIGNIRALLRLELALAMLSFAAIYLLPLTPIPRAKVIEKLDIVSYLLIAVGFGSGAVILLTGRTYWWFEARWIGELLVVMIAALTLAAVIELNREKPLIDLRWLVSREMVHFGAVLVLFRLMLAEQTAVAGNFFQVIGLQNGQLMHLYAIVALATAAGGLICAAVLKPGREPGLHMVALLLIGVGAFLDSRATNLTRPAEMYLSQGLIAAGGSLFLPPAIAAGFTMALKKGPQYILSFIVVFLVTQSLGGLAGSAIFGSFITLREKFHSNVLAQSMTLADPLVAARVSQLSAAYGRTITDPAVLKAEGVALLGQQVTREANVLAHNDAFLVIALLAVCAAAALAIHILYVRIRDARPAVPAAAEG</sequence>
<comment type="subcellular location">
    <subcellularLocation>
        <location evidence="1">Membrane</location>
        <topology evidence="1">Multi-pass membrane protein</topology>
    </subcellularLocation>
</comment>
<dbReference type="PANTHER" id="PTHR42718">
    <property type="entry name" value="MAJOR FACILITATOR SUPERFAMILY MULTIDRUG TRANSPORTER MFSC"/>
    <property type="match status" value="1"/>
</dbReference>
<feature type="transmembrane region" description="Helical" evidence="7">
    <location>
        <begin position="106"/>
        <end position="124"/>
    </location>
</feature>
<evidence type="ECO:0000256" key="1">
    <source>
        <dbReference type="ARBA" id="ARBA00004141"/>
    </source>
</evidence>
<organism evidence="8 9">
    <name type="scientific">Shinella fusca</name>
    <dbReference type="NCBI Taxonomy" id="544480"/>
    <lineage>
        <taxon>Bacteria</taxon>
        <taxon>Pseudomonadati</taxon>
        <taxon>Pseudomonadota</taxon>
        <taxon>Alphaproteobacteria</taxon>
        <taxon>Hyphomicrobiales</taxon>
        <taxon>Rhizobiaceae</taxon>
        <taxon>Shinella</taxon>
    </lineage>
</organism>
<feature type="transmembrane region" description="Helical" evidence="7">
    <location>
        <begin position="130"/>
        <end position="150"/>
    </location>
</feature>
<feature type="transmembrane region" description="Helical" evidence="7">
    <location>
        <begin position="228"/>
        <end position="248"/>
    </location>
</feature>
<feature type="transmembrane region" description="Helical" evidence="7">
    <location>
        <begin position="332"/>
        <end position="354"/>
    </location>
</feature>
<evidence type="ECO:0000256" key="5">
    <source>
        <dbReference type="ARBA" id="ARBA00023136"/>
    </source>
</evidence>
<dbReference type="GO" id="GO:0016020">
    <property type="term" value="C:membrane"/>
    <property type="evidence" value="ECO:0007669"/>
    <property type="project" value="UniProtKB-SubCell"/>
</dbReference>
<feature type="transmembrane region" description="Helical" evidence="7">
    <location>
        <begin position="423"/>
        <end position="449"/>
    </location>
</feature>
<feature type="transmembrane region" description="Helical" evidence="7">
    <location>
        <begin position="361"/>
        <end position="378"/>
    </location>
</feature>
<dbReference type="InterPro" id="IPR011701">
    <property type="entry name" value="MFS"/>
</dbReference>
<feature type="transmembrane region" description="Helical" evidence="7">
    <location>
        <begin position="195"/>
        <end position="216"/>
    </location>
</feature>
<feature type="transmembrane region" description="Helical" evidence="7">
    <location>
        <begin position="162"/>
        <end position="183"/>
    </location>
</feature>